<protein>
    <submittedName>
        <fullName evidence="1">Uncharacterized protein</fullName>
    </submittedName>
</protein>
<reference evidence="1" key="1">
    <citation type="submission" date="2019-12" db="EMBL/GenBank/DDBJ databases">
        <title>Genome sequencing and annotation of Brassica cretica.</title>
        <authorList>
            <person name="Studholme D.J."/>
            <person name="Sarris P."/>
        </authorList>
    </citation>
    <scope>NUCLEOTIDE SEQUENCE</scope>
    <source>
        <strain evidence="1">PFS-109/04</strain>
        <tissue evidence="1">Leaf</tissue>
    </source>
</reference>
<proteinExistence type="predicted"/>
<comment type="caution">
    <text evidence="1">The sequence shown here is derived from an EMBL/GenBank/DDBJ whole genome shotgun (WGS) entry which is preliminary data.</text>
</comment>
<dbReference type="Proteomes" id="UP000712600">
    <property type="component" value="Unassembled WGS sequence"/>
</dbReference>
<dbReference type="AlphaFoldDB" id="A0A8S9QQI5"/>
<sequence length="51" mass="5588">MFKQDKMEGKKIVSVPIALKGGGNYLLWSRLVKTAIGRLGLWSHITDESGG</sequence>
<dbReference type="EMBL" id="QGKX02001290">
    <property type="protein sequence ID" value="KAF3542132.1"/>
    <property type="molecule type" value="Genomic_DNA"/>
</dbReference>
<accession>A0A8S9QQI5</accession>
<organism evidence="1 2">
    <name type="scientific">Brassica cretica</name>
    <name type="common">Mustard</name>
    <dbReference type="NCBI Taxonomy" id="69181"/>
    <lineage>
        <taxon>Eukaryota</taxon>
        <taxon>Viridiplantae</taxon>
        <taxon>Streptophyta</taxon>
        <taxon>Embryophyta</taxon>
        <taxon>Tracheophyta</taxon>
        <taxon>Spermatophyta</taxon>
        <taxon>Magnoliopsida</taxon>
        <taxon>eudicotyledons</taxon>
        <taxon>Gunneridae</taxon>
        <taxon>Pentapetalae</taxon>
        <taxon>rosids</taxon>
        <taxon>malvids</taxon>
        <taxon>Brassicales</taxon>
        <taxon>Brassicaceae</taxon>
        <taxon>Brassiceae</taxon>
        <taxon>Brassica</taxon>
    </lineage>
</organism>
<evidence type="ECO:0000313" key="2">
    <source>
        <dbReference type="Proteomes" id="UP000712600"/>
    </source>
</evidence>
<name>A0A8S9QQI5_BRACR</name>
<evidence type="ECO:0000313" key="1">
    <source>
        <dbReference type="EMBL" id="KAF3542132.1"/>
    </source>
</evidence>
<gene>
    <name evidence="1" type="ORF">F2Q69_00022820</name>
</gene>